<protein>
    <submittedName>
        <fullName evidence="4">Putative acetamidase regulatory protein</fullName>
    </submittedName>
</protein>
<evidence type="ECO:0000256" key="1">
    <source>
        <dbReference type="ARBA" id="ARBA00010062"/>
    </source>
</evidence>
<evidence type="ECO:0000259" key="3">
    <source>
        <dbReference type="Pfam" id="PF13458"/>
    </source>
</evidence>
<evidence type="ECO:0000313" key="4">
    <source>
        <dbReference type="EMBL" id="GAS98552.1"/>
    </source>
</evidence>
<dbReference type="InterPro" id="IPR028081">
    <property type="entry name" value="Leu-bd"/>
</dbReference>
<comment type="similarity">
    <text evidence="1">Belongs to the leucine-binding protein family.</text>
</comment>
<comment type="caution">
    <text evidence="4">The sequence shown here is derived from an EMBL/GenBank/DDBJ whole genome shotgun (WGS) entry which is preliminary data.</text>
</comment>
<name>A0A117IBW4_MYCCR</name>
<reference evidence="5" key="2">
    <citation type="submission" date="2016-02" db="EMBL/GenBank/DDBJ databases">
        <title>Draft genome sequence of five rapidly growing Mycobacterium species.</title>
        <authorList>
            <person name="Katahira K."/>
            <person name="Gotou Y."/>
            <person name="Iida K."/>
            <person name="Ogura Y."/>
            <person name="Hayashi T."/>
        </authorList>
    </citation>
    <scope>NUCLEOTIDE SEQUENCE [LARGE SCALE GENOMIC DNA]</scope>
    <source>
        <strain evidence="5">JCM15298</strain>
    </source>
</reference>
<dbReference type="InterPro" id="IPR028082">
    <property type="entry name" value="Peripla_BP_I"/>
</dbReference>
<keyword evidence="2" id="KW-0732">Signal</keyword>
<evidence type="ECO:0000256" key="2">
    <source>
        <dbReference type="ARBA" id="ARBA00022729"/>
    </source>
</evidence>
<dbReference type="Proteomes" id="UP000069443">
    <property type="component" value="Unassembled WGS sequence"/>
</dbReference>
<gene>
    <name evidence="4" type="ORF">RMCC_5517</name>
</gene>
<feature type="domain" description="Leucine-binding protein" evidence="3">
    <location>
        <begin position="18"/>
        <end position="349"/>
    </location>
</feature>
<dbReference type="EMBL" id="BCSY01000084">
    <property type="protein sequence ID" value="GAS98552.1"/>
    <property type="molecule type" value="Genomic_DNA"/>
</dbReference>
<dbReference type="SUPFAM" id="SSF53822">
    <property type="entry name" value="Periplasmic binding protein-like I"/>
    <property type="match status" value="1"/>
</dbReference>
<accession>A0A117IBW4</accession>
<reference evidence="5" key="1">
    <citation type="journal article" date="2016" name="Genome Announc.">
        <title>Draft Genome Sequences of Five Rapidly Growing Mycobacterium Species, M. thermoresistibile, M. fortuitum subsp. acetamidolyticum, M. canariasense, M. brisbanense, and M. novocastrense.</title>
        <authorList>
            <person name="Katahira K."/>
            <person name="Ogura Y."/>
            <person name="Gotoh Y."/>
            <person name="Hayashi T."/>
        </authorList>
    </citation>
    <scope>NUCLEOTIDE SEQUENCE [LARGE SCALE GENOMIC DNA]</scope>
    <source>
        <strain evidence="5">JCM15298</strain>
    </source>
</reference>
<dbReference type="Gene3D" id="3.40.50.2300">
    <property type="match status" value="2"/>
</dbReference>
<evidence type="ECO:0000313" key="5">
    <source>
        <dbReference type="Proteomes" id="UP000069443"/>
    </source>
</evidence>
<sequence length="370" mass="39728">MVEMGRMNSNARTESDAVVVGVVNPLQGPLGIIGPSAQLCAELAAEEINRDGGILGREVKLVHVDGGAQVHKVRAEVLELAMAGRIQAVAGVHTSTVREALASAIGGAIPYIYNSLYEGGERRPGVFVTGETPETQLLPAMTLLTGERRIRRWALVGNDYVWPRGTANTIREHLATTGSGSLVDEVYVPLGTSNFDAHLDRLERSTATAVVVLLVGQDAVEFHRQYAERELDAKAVRLTPLMDENMLLAAGDHNCRDLYVGAGYFSSLCTSDSLEFVGRYARRFGVDAPLVGTMGESCYEGLHLLAALARTAGTLDVNLLTTLSNSLVYECARGVQRLDAGHTAPRTYLAEADGFDFNVLTEMTPATLAK</sequence>
<keyword evidence="5" id="KW-1185">Reference proteome</keyword>
<organism evidence="4 5">
    <name type="scientific">Mycolicibacterium canariasense</name>
    <name type="common">Mycobacterium canariasense</name>
    <dbReference type="NCBI Taxonomy" id="228230"/>
    <lineage>
        <taxon>Bacteria</taxon>
        <taxon>Bacillati</taxon>
        <taxon>Actinomycetota</taxon>
        <taxon>Actinomycetes</taxon>
        <taxon>Mycobacteriales</taxon>
        <taxon>Mycobacteriaceae</taxon>
        <taxon>Mycolicibacterium</taxon>
    </lineage>
</organism>
<proteinExistence type="inferred from homology"/>
<dbReference type="Pfam" id="PF13458">
    <property type="entry name" value="Peripla_BP_6"/>
    <property type="match status" value="1"/>
</dbReference>
<dbReference type="AlphaFoldDB" id="A0A117IBW4"/>
<dbReference type="CDD" id="cd06358">
    <property type="entry name" value="PBP1_NHase"/>
    <property type="match status" value="1"/>
</dbReference>
<dbReference type="STRING" id="228230.RMCC_5517"/>
<dbReference type="PANTHER" id="PTHR47628:SF1">
    <property type="entry name" value="ALIPHATIC AMIDASE EXPRESSION-REGULATING PROTEIN"/>
    <property type="match status" value="1"/>
</dbReference>
<dbReference type="PANTHER" id="PTHR47628">
    <property type="match status" value="1"/>
</dbReference>